<feature type="compositionally biased region" description="Basic and acidic residues" evidence="1">
    <location>
        <begin position="10"/>
        <end position="19"/>
    </location>
</feature>
<evidence type="ECO:0000313" key="3">
    <source>
        <dbReference type="Proteomes" id="UP000183567"/>
    </source>
</evidence>
<feature type="region of interest" description="Disordered" evidence="1">
    <location>
        <begin position="1"/>
        <end position="45"/>
    </location>
</feature>
<comment type="caution">
    <text evidence="2">The sequence shown here is derived from an EMBL/GenBank/DDBJ whole genome shotgun (WGS) entry which is preliminary data.</text>
</comment>
<proteinExistence type="predicted"/>
<name>A0A1J8QP55_9AGAM</name>
<evidence type="ECO:0000313" key="2">
    <source>
        <dbReference type="EMBL" id="OJA15321.1"/>
    </source>
</evidence>
<dbReference type="EMBL" id="LVVM01003197">
    <property type="protein sequence ID" value="OJA15321.1"/>
    <property type="molecule type" value="Genomic_DNA"/>
</dbReference>
<gene>
    <name evidence="2" type="ORF">AZE42_12802</name>
</gene>
<dbReference type="STRING" id="180088.A0A1J8QP55"/>
<protein>
    <submittedName>
        <fullName evidence="2">Uncharacterized protein</fullName>
    </submittedName>
</protein>
<keyword evidence="3" id="KW-1185">Reference proteome</keyword>
<dbReference type="OrthoDB" id="514777at2759"/>
<evidence type="ECO:0000256" key="1">
    <source>
        <dbReference type="SAM" id="MobiDB-lite"/>
    </source>
</evidence>
<dbReference type="AlphaFoldDB" id="A0A1J8QP55"/>
<accession>A0A1J8QP55</accession>
<organism evidence="2 3">
    <name type="scientific">Rhizopogon vesiculosus</name>
    <dbReference type="NCBI Taxonomy" id="180088"/>
    <lineage>
        <taxon>Eukaryota</taxon>
        <taxon>Fungi</taxon>
        <taxon>Dikarya</taxon>
        <taxon>Basidiomycota</taxon>
        <taxon>Agaricomycotina</taxon>
        <taxon>Agaricomycetes</taxon>
        <taxon>Agaricomycetidae</taxon>
        <taxon>Boletales</taxon>
        <taxon>Suillineae</taxon>
        <taxon>Rhizopogonaceae</taxon>
        <taxon>Rhizopogon</taxon>
    </lineage>
</organism>
<dbReference type="Proteomes" id="UP000183567">
    <property type="component" value="Unassembled WGS sequence"/>
</dbReference>
<reference evidence="2 3" key="1">
    <citation type="submission" date="2016-03" db="EMBL/GenBank/DDBJ databases">
        <title>Comparative genomics of the ectomycorrhizal sister species Rhizopogon vinicolor and Rhizopogon vesiculosus (Basidiomycota: Boletales) reveals a divergence of the mating type B locus.</title>
        <authorList>
            <person name="Mujic A.B."/>
            <person name="Kuo A."/>
            <person name="Tritt A."/>
            <person name="Lipzen A."/>
            <person name="Chen C."/>
            <person name="Johnson J."/>
            <person name="Sharma A."/>
            <person name="Barry K."/>
            <person name="Grigoriev I.V."/>
            <person name="Spatafora J.W."/>
        </authorList>
    </citation>
    <scope>NUCLEOTIDE SEQUENCE [LARGE SCALE GENOMIC DNA]</scope>
    <source>
        <strain evidence="2 3">AM-OR11-056</strain>
    </source>
</reference>
<sequence length="45" mass="4756">MGPSSVFAGGKKDSKRESPSRTSSGSNMFHMLGRNPELTPEGVGF</sequence>
<feature type="non-terminal residue" evidence="2">
    <location>
        <position position="45"/>
    </location>
</feature>